<dbReference type="GO" id="GO:0005737">
    <property type="term" value="C:cytoplasm"/>
    <property type="evidence" value="ECO:0007669"/>
    <property type="project" value="UniProtKB-SubCell"/>
</dbReference>
<dbReference type="AlphaFoldDB" id="A0A267DAJ0"/>
<dbReference type="PANTHER" id="PTHR18902:SF25">
    <property type="entry name" value="GRIP AND COILED-COIL DOMAIN-CONTAINING PROTEIN 2"/>
    <property type="match status" value="1"/>
</dbReference>
<feature type="domain" description="GRIP" evidence="7">
    <location>
        <begin position="540"/>
        <end position="588"/>
    </location>
</feature>
<feature type="coiled-coil region" evidence="5">
    <location>
        <begin position="175"/>
        <end position="223"/>
    </location>
</feature>
<feature type="compositionally biased region" description="Low complexity" evidence="6">
    <location>
        <begin position="397"/>
        <end position="408"/>
    </location>
</feature>
<proteinExistence type="predicted"/>
<comment type="subcellular location">
    <subcellularLocation>
        <location evidence="1">Cytoplasm</location>
    </subcellularLocation>
</comment>
<gene>
    <name evidence="8" type="ORF">BOX15_Mlig014996g6</name>
</gene>
<dbReference type="Proteomes" id="UP000215902">
    <property type="component" value="Unassembled WGS sequence"/>
</dbReference>
<reference evidence="8 9" key="1">
    <citation type="submission" date="2017-06" db="EMBL/GenBank/DDBJ databases">
        <title>A platform for efficient transgenesis in Macrostomum lignano, a flatworm model organism for stem cell research.</title>
        <authorList>
            <person name="Berezikov E."/>
        </authorList>
    </citation>
    <scope>NUCLEOTIDE SEQUENCE [LARGE SCALE GENOMIC DNA]</scope>
    <source>
        <strain evidence="8">DV1</strain>
        <tissue evidence="8">Whole organism</tissue>
    </source>
</reference>
<comment type="caution">
    <text evidence="8">The sequence shown here is derived from an EMBL/GenBank/DDBJ whole genome shotgun (WGS) entry which is preliminary data.</text>
</comment>
<organism evidence="8 9">
    <name type="scientific">Macrostomum lignano</name>
    <dbReference type="NCBI Taxonomy" id="282301"/>
    <lineage>
        <taxon>Eukaryota</taxon>
        <taxon>Metazoa</taxon>
        <taxon>Spiralia</taxon>
        <taxon>Lophotrochozoa</taxon>
        <taxon>Platyhelminthes</taxon>
        <taxon>Rhabditophora</taxon>
        <taxon>Macrostomorpha</taxon>
        <taxon>Macrostomida</taxon>
        <taxon>Macrostomidae</taxon>
        <taxon>Macrostomum</taxon>
    </lineage>
</organism>
<dbReference type="OrthoDB" id="1926336at2759"/>
<feature type="compositionally biased region" description="Low complexity" evidence="6">
    <location>
        <begin position="429"/>
        <end position="454"/>
    </location>
</feature>
<evidence type="ECO:0000313" key="9">
    <source>
        <dbReference type="Proteomes" id="UP000215902"/>
    </source>
</evidence>
<dbReference type="SMART" id="SM00755">
    <property type="entry name" value="Grip"/>
    <property type="match status" value="1"/>
</dbReference>
<evidence type="ECO:0000256" key="2">
    <source>
        <dbReference type="ARBA" id="ARBA00022490"/>
    </source>
</evidence>
<name>A0A267DAJ0_9PLAT</name>
<evidence type="ECO:0000256" key="4">
    <source>
        <dbReference type="ARBA" id="ARBA00023054"/>
    </source>
</evidence>
<feature type="coiled-coil region" evidence="5">
    <location>
        <begin position="496"/>
        <end position="544"/>
    </location>
</feature>
<evidence type="ECO:0000256" key="1">
    <source>
        <dbReference type="ARBA" id="ARBA00004496"/>
    </source>
</evidence>
<evidence type="ECO:0000256" key="6">
    <source>
        <dbReference type="SAM" id="MobiDB-lite"/>
    </source>
</evidence>
<keyword evidence="2" id="KW-0963">Cytoplasm</keyword>
<evidence type="ECO:0000259" key="7">
    <source>
        <dbReference type="PROSITE" id="PS50913"/>
    </source>
</evidence>
<feature type="region of interest" description="Disordered" evidence="6">
    <location>
        <begin position="283"/>
        <end position="318"/>
    </location>
</feature>
<feature type="compositionally biased region" description="Pro residues" evidence="6">
    <location>
        <begin position="409"/>
        <end position="421"/>
    </location>
</feature>
<evidence type="ECO:0000313" key="8">
    <source>
        <dbReference type="EMBL" id="PAA46320.1"/>
    </source>
</evidence>
<dbReference type="Gene3D" id="1.10.287.1490">
    <property type="match status" value="1"/>
</dbReference>
<dbReference type="Gene3D" id="1.10.220.60">
    <property type="entry name" value="GRIP domain"/>
    <property type="match status" value="1"/>
</dbReference>
<keyword evidence="3" id="KW-0597">Phosphoprotein</keyword>
<dbReference type="PROSITE" id="PS50913">
    <property type="entry name" value="GRIP"/>
    <property type="match status" value="1"/>
</dbReference>
<feature type="compositionally biased region" description="Basic and acidic residues" evidence="6">
    <location>
        <begin position="290"/>
        <end position="318"/>
    </location>
</feature>
<feature type="region of interest" description="Disordered" evidence="6">
    <location>
        <begin position="235"/>
        <end position="260"/>
    </location>
</feature>
<dbReference type="InterPro" id="IPR032023">
    <property type="entry name" value="GCC2_Rab_bind"/>
</dbReference>
<keyword evidence="9" id="KW-1185">Reference proteome</keyword>
<dbReference type="InterPro" id="IPR051841">
    <property type="entry name" value="MT-Golgi_org_protein"/>
</dbReference>
<dbReference type="EMBL" id="NIVC01004931">
    <property type="protein sequence ID" value="PAA46320.1"/>
    <property type="molecule type" value="Genomic_DNA"/>
</dbReference>
<feature type="region of interest" description="Disordered" evidence="6">
    <location>
        <begin position="383"/>
        <end position="454"/>
    </location>
</feature>
<dbReference type="Pfam" id="PF01465">
    <property type="entry name" value="GRIP"/>
    <property type="match status" value="1"/>
</dbReference>
<dbReference type="PANTHER" id="PTHR18902">
    <property type="entry name" value="NUCLEAR MITOTIC APPARATUS PROTEIN 1-RELATED"/>
    <property type="match status" value="1"/>
</dbReference>
<dbReference type="InterPro" id="IPR000237">
    <property type="entry name" value="GRIP_dom"/>
</dbReference>
<feature type="coiled-coil region" evidence="5">
    <location>
        <begin position="3"/>
        <end position="149"/>
    </location>
</feature>
<feature type="compositionally biased region" description="Polar residues" evidence="6">
    <location>
        <begin position="242"/>
        <end position="253"/>
    </location>
</feature>
<dbReference type="STRING" id="282301.A0A267DAJ0"/>
<protein>
    <recommendedName>
        <fullName evidence="7">GRIP domain-containing protein</fullName>
    </recommendedName>
</protein>
<keyword evidence="4 5" id="KW-0175">Coiled coil</keyword>
<accession>A0A267DAJ0</accession>
<evidence type="ECO:0000256" key="5">
    <source>
        <dbReference type="SAM" id="Coils"/>
    </source>
</evidence>
<dbReference type="Pfam" id="PF16704">
    <property type="entry name" value="Rab_bind"/>
    <property type="match status" value="1"/>
</dbReference>
<evidence type="ECO:0000256" key="3">
    <source>
        <dbReference type="ARBA" id="ARBA00022553"/>
    </source>
</evidence>
<sequence length="622" mass="68939">MQLDQQMSDRTAAEEELKKVKRELEESTRAHELEVNLLQERLEAAQTGVSQSKMLDLELAELERNVDVYKNLLDDKEAVLAEKVNELATMTESCRSLETQLQEAQSQRAASEERVGKLKQMLVKSKKELAEVQKSMQETEERSRDSIRERDCLTSEIDDLKLQLSSALALKVSTDQELTNTKNRFQARLQATEEKLNSARAKLEQAEQARQTLAEDFDAYKTKVSAAWRAEKRQPIAAKTSAAANVSTKSATGGESDAADSELLRQRLEQAVASLKEQLAASQAATADAQDERDAVARELDAQRRRGETREAEAAAREARLQARLDQLAEAEARAGERARLEMQSREQAWSQLEAGLRERIAELESRVDSLEEANHELQCAADKANAAAAAEKEKIQQQQQQQKQTHPPQTPPPPAPPPPPPKERRPAAEGSEATTSVSAASATSAATSSPSGSSIVPLEQLLLMQQQKLQQDGNSGGGGGATADFESVDAMRLALIKANRRIEHLTSLLSESEEMSVRLAEQARVLKEEIRRQERNAERNNSLRNLEYLKNIVLQFLTLRQERHQLLPVLNTMLQLSTDEQQRLAKAAADDAAATAAAEASRRRDPGGEGWNSYFQWSSIG</sequence>